<evidence type="ECO:0000313" key="2">
    <source>
        <dbReference type="EMBL" id="ACK51688.1"/>
    </source>
</evidence>
<dbReference type="AlphaFoldDB" id="B8ERZ0"/>
<proteinExistence type="predicted"/>
<dbReference type="GO" id="GO:0043139">
    <property type="term" value="F:5'-3' DNA helicase activity"/>
    <property type="evidence" value="ECO:0007669"/>
    <property type="project" value="InterPro"/>
</dbReference>
<dbReference type="Proteomes" id="UP000002257">
    <property type="component" value="Chromosome"/>
</dbReference>
<dbReference type="SUPFAM" id="SSF56731">
    <property type="entry name" value="DNA primase core"/>
    <property type="match status" value="1"/>
</dbReference>
<keyword evidence="3" id="KW-1185">Reference proteome</keyword>
<dbReference type="GO" id="GO:0003697">
    <property type="term" value="F:single-stranded DNA binding"/>
    <property type="evidence" value="ECO:0007669"/>
    <property type="project" value="InterPro"/>
</dbReference>
<dbReference type="eggNOG" id="COG0305">
    <property type="taxonomic scope" value="Bacteria"/>
</dbReference>
<protein>
    <recommendedName>
        <fullName evidence="1">SF4 helicase domain-containing protein</fullName>
    </recommendedName>
</protein>
<dbReference type="GO" id="GO:0006260">
    <property type="term" value="P:DNA replication"/>
    <property type="evidence" value="ECO:0007669"/>
    <property type="project" value="InterPro"/>
</dbReference>
<sequence length="531" mass="58506">METIELSARNAAITDERSAMNVFPSPSTEKACDGTAGIVDGKAANSSRSAGTISEAAAAWAMQMRHIGRATLERLGVGSGTTFFPELERKCEALFFRYPGGWKARAIPDKAFVAGKGFKLSFWNIDRVLAAAPSRIYLTEGEFDALALVEAGVSADAVLSVPNGAKERAADAPAEQKGYEFVDEALLAGLSGTKQFVWCGDGDGPGLSLRADMVKLLGAARFHFVDWPDGCKDANDLLVTDGPEALRALVENGALPWPVAGLYRMRELPEPAPLTLWRPGFPEWESKVMLAPRTLSVVTGHPGHGKTALWSQLWFNVVRAYDVGICVASFETRPKPHLRRQLRTLFAGGLEKDLTEGEIAAADAWIDERYLFVVHPEQKPTLEWFLDMAEVAVIRHGARIVQVDPWNRLEGARERNESETDYIGRCLRTIHAFAHDLNCHVQVLAHPAKMDSARRGSPPSLEDISGSKHWDNMVDQGFVVHRPEIFDGSNRKTEAALYHRKARFEELGFPCKLNLDYSLAKGRYVSTDYAT</sequence>
<dbReference type="eggNOG" id="COG0358">
    <property type="taxonomic scope" value="Bacteria"/>
</dbReference>
<dbReference type="PROSITE" id="PS51199">
    <property type="entry name" value="SF4_HELICASE"/>
    <property type="match status" value="1"/>
</dbReference>
<evidence type="ECO:0000313" key="3">
    <source>
        <dbReference type="Proteomes" id="UP000002257"/>
    </source>
</evidence>
<dbReference type="InterPro" id="IPR027417">
    <property type="entry name" value="P-loop_NTPase"/>
</dbReference>
<dbReference type="PANTHER" id="PTHR12873">
    <property type="entry name" value="T7-LIKE MITOCHONDRIAL DNA HELICASE"/>
    <property type="match status" value="1"/>
</dbReference>
<dbReference type="Pfam" id="PF13155">
    <property type="entry name" value="Toprim_2"/>
    <property type="match status" value="1"/>
</dbReference>
<dbReference type="SUPFAM" id="SSF52540">
    <property type="entry name" value="P-loop containing nucleoside triphosphate hydrolases"/>
    <property type="match status" value="1"/>
</dbReference>
<dbReference type="Gene3D" id="3.40.50.300">
    <property type="entry name" value="P-loop containing nucleotide triphosphate hydrolases"/>
    <property type="match status" value="1"/>
</dbReference>
<dbReference type="Gene3D" id="3.40.1360.10">
    <property type="match status" value="1"/>
</dbReference>
<dbReference type="PANTHER" id="PTHR12873:SF0">
    <property type="entry name" value="TWINKLE MTDNA HELICASE"/>
    <property type="match status" value="1"/>
</dbReference>
<dbReference type="InterPro" id="IPR034154">
    <property type="entry name" value="TOPRIM_DnaG/twinkle"/>
</dbReference>
<dbReference type="GO" id="GO:0005524">
    <property type="term" value="F:ATP binding"/>
    <property type="evidence" value="ECO:0007669"/>
    <property type="project" value="InterPro"/>
</dbReference>
<dbReference type="STRING" id="395965.Msil_2768"/>
<accession>B8ERZ0</accession>
<dbReference type="CDD" id="cd01029">
    <property type="entry name" value="TOPRIM_primases"/>
    <property type="match status" value="1"/>
</dbReference>
<dbReference type="Pfam" id="PF13481">
    <property type="entry name" value="AAA_25"/>
    <property type="match status" value="1"/>
</dbReference>
<organism evidence="2 3">
    <name type="scientific">Methylocella silvestris (strain DSM 15510 / CIP 108128 / LMG 27833 / NCIMB 13906 / BL2)</name>
    <dbReference type="NCBI Taxonomy" id="395965"/>
    <lineage>
        <taxon>Bacteria</taxon>
        <taxon>Pseudomonadati</taxon>
        <taxon>Pseudomonadota</taxon>
        <taxon>Alphaproteobacteria</taxon>
        <taxon>Hyphomicrobiales</taxon>
        <taxon>Beijerinckiaceae</taxon>
        <taxon>Methylocella</taxon>
    </lineage>
</organism>
<evidence type="ECO:0000259" key="1">
    <source>
        <dbReference type="PROSITE" id="PS51199"/>
    </source>
</evidence>
<dbReference type="InterPro" id="IPR027032">
    <property type="entry name" value="Twinkle-like"/>
</dbReference>
<gene>
    <name evidence="2" type="ordered locus">Msil_2768</name>
</gene>
<reference evidence="2 3" key="1">
    <citation type="journal article" date="2010" name="J. Bacteriol.">
        <title>Complete genome sequence of the aerobic facultative methanotroph Methylocella silvestris BL2.</title>
        <authorList>
            <person name="Chen Y."/>
            <person name="Crombie A."/>
            <person name="Rahman M.T."/>
            <person name="Dedysh S.N."/>
            <person name="Liesack W."/>
            <person name="Stott M.B."/>
            <person name="Alam M."/>
            <person name="Theisen A.R."/>
            <person name="Murrell J.C."/>
            <person name="Dunfield P.F."/>
        </authorList>
    </citation>
    <scope>NUCLEOTIDE SEQUENCE [LARGE SCALE GENOMIC DNA]</scope>
    <source>
        <strain evidence="3">DSM 15510 / CIP 108128 / LMG 27833 / NCIMB 13906 / BL2</strain>
    </source>
</reference>
<dbReference type="KEGG" id="msl:Msil_2768"/>
<dbReference type="EMBL" id="CP001280">
    <property type="protein sequence ID" value="ACK51688.1"/>
    <property type="molecule type" value="Genomic_DNA"/>
</dbReference>
<dbReference type="OrthoDB" id="1038270at2"/>
<dbReference type="InterPro" id="IPR007694">
    <property type="entry name" value="DNA_helicase_DnaB-like_C"/>
</dbReference>
<dbReference type="HOGENOM" id="CLU_020382_1_0_5"/>
<feature type="domain" description="SF4 helicase" evidence="1">
    <location>
        <begin position="270"/>
        <end position="531"/>
    </location>
</feature>
<dbReference type="RefSeq" id="WP_012591757.1">
    <property type="nucleotide sequence ID" value="NC_011666.1"/>
</dbReference>
<name>B8ERZ0_METSB</name>